<dbReference type="InterPro" id="IPR053143">
    <property type="entry name" value="Arylsulfate_ST"/>
</dbReference>
<dbReference type="AlphaFoldDB" id="A0AAV9PZA7"/>
<dbReference type="PANTHER" id="PTHR35340">
    <property type="entry name" value="PQQ ENZYME REPEAT PROTEIN-RELATED"/>
    <property type="match status" value="1"/>
</dbReference>
<keyword evidence="3" id="KW-1185">Reference proteome</keyword>
<comment type="caution">
    <text evidence="2">The sequence shown here is derived from an EMBL/GenBank/DDBJ whole genome shotgun (WGS) entry which is preliminary data.</text>
</comment>
<keyword evidence="1" id="KW-0732">Signal</keyword>
<name>A0AAV9PZA7_9PEZI</name>
<dbReference type="EMBL" id="JAXLQG010000018">
    <property type="protein sequence ID" value="KAK5531071.1"/>
    <property type="molecule type" value="Genomic_DNA"/>
</dbReference>
<evidence type="ECO:0000313" key="2">
    <source>
        <dbReference type="EMBL" id="KAK5531071.1"/>
    </source>
</evidence>
<evidence type="ECO:0000256" key="1">
    <source>
        <dbReference type="SAM" id="SignalP"/>
    </source>
</evidence>
<dbReference type="Pfam" id="PF14269">
    <property type="entry name" value="Arylsulfotran_2"/>
    <property type="match status" value="1"/>
</dbReference>
<feature type="chain" id="PRO_5043922805" description="ASST-domain-containing protein" evidence="1">
    <location>
        <begin position="18"/>
        <end position="565"/>
    </location>
</feature>
<organism evidence="2 3">
    <name type="scientific">Vermiconidia calcicola</name>
    <dbReference type="NCBI Taxonomy" id="1690605"/>
    <lineage>
        <taxon>Eukaryota</taxon>
        <taxon>Fungi</taxon>
        <taxon>Dikarya</taxon>
        <taxon>Ascomycota</taxon>
        <taxon>Pezizomycotina</taxon>
        <taxon>Dothideomycetes</taxon>
        <taxon>Dothideomycetidae</taxon>
        <taxon>Mycosphaerellales</taxon>
        <taxon>Extremaceae</taxon>
        <taxon>Vermiconidia</taxon>
    </lineage>
</organism>
<accession>A0AAV9PZA7</accession>
<reference evidence="2 3" key="1">
    <citation type="submission" date="2023-06" db="EMBL/GenBank/DDBJ databases">
        <title>Black Yeasts Isolated from many extreme environments.</title>
        <authorList>
            <person name="Coleine C."/>
            <person name="Stajich J.E."/>
            <person name="Selbmann L."/>
        </authorList>
    </citation>
    <scope>NUCLEOTIDE SEQUENCE [LARGE SCALE GENOMIC DNA]</scope>
    <source>
        <strain evidence="2 3">CCFEE 5887</strain>
    </source>
</reference>
<evidence type="ECO:0000313" key="3">
    <source>
        <dbReference type="Proteomes" id="UP001345827"/>
    </source>
</evidence>
<sequence>MHPAYVALLCLLELCGARSPHRHQDDSDHILCSANSRQIVNNGNGSTIWPWQTYKSSNATPPALQINRTNESLSDGLLFLAPSDGSSIPGTKEQAPIIMRDDGELVWNGPVHDSSNLLVQTLDGKQVLTYWSGQGSAGYSLAIGHGFGQVVVLDSTYTVIHTVCPQLNLTLPPGATARCVADVHESKITDRNTMLITAYNTTPHDLSSIGGPTNGWLLDSLALEVDIVTGKVLFSWSPLAYLQLNRTLFPLSGAAGTSQSAPFDAFHVNSIQLVGNNYLINIRNVWATFLVSPTGKVIWEINGLDGGDFGALPEGGTFSWQHDARLETLNSSAALIHWFANNNDEFTAPSDIKPSTGLTFLITLPPDPSSPPVLYTNYTNPKNPVGSWSQGSFQYLPNGSALMGYGAYAVIEEFGPKRRTSTSDDTQKKGHVRWSAAFGSGDLVSSYRVFKQEWHATPATKPSLTVSRAAANDTLNHCAGRNSTWRGYVSWNGATDVTRWLVYAGTSNANANANATLKAVGSVRKEGFETEFVVPQGAAFVQVGAVENESHRDAVRWSDVVAIPA</sequence>
<dbReference type="Proteomes" id="UP001345827">
    <property type="component" value="Unassembled WGS sequence"/>
</dbReference>
<protein>
    <recommendedName>
        <fullName evidence="4">ASST-domain-containing protein</fullName>
    </recommendedName>
</protein>
<dbReference type="InterPro" id="IPR039535">
    <property type="entry name" value="ASST-like"/>
</dbReference>
<proteinExistence type="predicted"/>
<feature type="signal peptide" evidence="1">
    <location>
        <begin position="1"/>
        <end position="17"/>
    </location>
</feature>
<gene>
    <name evidence="2" type="ORF">LTR25_008928</name>
</gene>
<dbReference type="PANTHER" id="PTHR35340:SF6">
    <property type="entry name" value="ASST-DOMAIN-CONTAINING PROTEIN"/>
    <property type="match status" value="1"/>
</dbReference>
<evidence type="ECO:0008006" key="4">
    <source>
        <dbReference type="Google" id="ProtNLM"/>
    </source>
</evidence>